<organism evidence="2 3">
    <name type="scientific">Streptomyces jumonjinensis</name>
    <dbReference type="NCBI Taxonomy" id="1945"/>
    <lineage>
        <taxon>Bacteria</taxon>
        <taxon>Bacillati</taxon>
        <taxon>Actinomycetota</taxon>
        <taxon>Actinomycetes</taxon>
        <taxon>Kitasatosporales</taxon>
        <taxon>Streptomycetaceae</taxon>
        <taxon>Streptomyces</taxon>
    </lineage>
</organism>
<proteinExistence type="predicted"/>
<evidence type="ECO:0000313" key="2">
    <source>
        <dbReference type="EMBL" id="MQT04243.1"/>
    </source>
</evidence>
<feature type="chain" id="PRO_5024920664" description="Polysaccharide lyase" evidence="1">
    <location>
        <begin position="28"/>
        <end position="261"/>
    </location>
</feature>
<sequence length="261" mass="28275">MNIRTGAVGALAAGVAVMTLLAGQAHAVPVLPTGGWNGDPDTGLGTAVFGHIGSNCALDKGSITAPSSGDRGKIWRYHKPVGSDRCESKGIKVKDDVTGKAVSYDFTPKAGQANKYYLGWESRLSSTVDNHAIFQWKSYPEGLQNWPVVLKVVDGKLTLIHRTTATPVPVTLWQKDILPNDWNHIVLGLELSSDAGSGTIELWINGTKQTFSNGSTVWQARTWDTGNQPKWGLYGATAHEVNHDMDKLRVSTDYNDVKQHP</sequence>
<accession>A0A646KPT4</accession>
<dbReference type="EMBL" id="VCLA01000190">
    <property type="protein sequence ID" value="MQT04243.1"/>
    <property type="molecule type" value="Genomic_DNA"/>
</dbReference>
<dbReference type="OrthoDB" id="5699564at2"/>
<dbReference type="RefSeq" id="WP_153525658.1">
    <property type="nucleotide sequence ID" value="NZ_JBEPDZ010000020.1"/>
</dbReference>
<evidence type="ECO:0008006" key="4">
    <source>
        <dbReference type="Google" id="ProtNLM"/>
    </source>
</evidence>
<reference evidence="2 3" key="1">
    <citation type="submission" date="2019-05" db="EMBL/GenBank/DDBJ databases">
        <title>Comparative genomics and metabolomics analyses of clavulanic acid producing Streptomyces species provides insight into specialized metabolism and evolution of beta-lactam biosynthetic gene clusters.</title>
        <authorList>
            <person name="Moore M.A."/>
            <person name="Cruz-Morales P."/>
            <person name="Barona Gomez F."/>
            <person name="Kapil T."/>
        </authorList>
    </citation>
    <scope>NUCLEOTIDE SEQUENCE [LARGE SCALE GENOMIC DNA]</scope>
    <source>
        <strain evidence="2 3">NRRL 5741</strain>
    </source>
</reference>
<dbReference type="InterPro" id="IPR025975">
    <property type="entry name" value="Polysacc_lyase"/>
</dbReference>
<keyword evidence="1" id="KW-0732">Signal</keyword>
<dbReference type="Pfam" id="PF14099">
    <property type="entry name" value="Polysacc_lyase"/>
    <property type="match status" value="1"/>
</dbReference>
<dbReference type="Proteomes" id="UP000419138">
    <property type="component" value="Unassembled WGS sequence"/>
</dbReference>
<comment type="caution">
    <text evidence="2">The sequence shown here is derived from an EMBL/GenBank/DDBJ whole genome shotgun (WGS) entry which is preliminary data.</text>
</comment>
<evidence type="ECO:0000313" key="3">
    <source>
        <dbReference type="Proteomes" id="UP000419138"/>
    </source>
</evidence>
<gene>
    <name evidence="2" type="ORF">FF041_30000</name>
</gene>
<keyword evidence="3" id="KW-1185">Reference proteome</keyword>
<dbReference type="AlphaFoldDB" id="A0A646KPT4"/>
<evidence type="ECO:0000256" key="1">
    <source>
        <dbReference type="SAM" id="SignalP"/>
    </source>
</evidence>
<protein>
    <recommendedName>
        <fullName evidence="4">Polysaccharide lyase</fullName>
    </recommendedName>
</protein>
<name>A0A646KPT4_STRJU</name>
<feature type="signal peptide" evidence="1">
    <location>
        <begin position="1"/>
        <end position="27"/>
    </location>
</feature>
<dbReference type="Gene3D" id="2.60.120.200">
    <property type="match status" value="1"/>
</dbReference>